<dbReference type="AlphaFoldDB" id="A0A3A4QXG3"/>
<comment type="caution">
    <text evidence="1">The sequence shown here is derived from an EMBL/GenBank/DDBJ whole genome shotgun (WGS) entry which is preliminary data.</text>
</comment>
<protein>
    <submittedName>
        <fullName evidence="1">Uncharacterized protein</fullName>
    </submittedName>
</protein>
<gene>
    <name evidence="1" type="ORF">C4541_07680</name>
</gene>
<reference evidence="1 2" key="1">
    <citation type="journal article" date="2017" name="ISME J.">
        <title>Energy and carbon metabolisms in a deep terrestrial subsurface fluid microbial community.</title>
        <authorList>
            <person name="Momper L."/>
            <person name="Jungbluth S.P."/>
            <person name="Lee M.D."/>
            <person name="Amend J.P."/>
        </authorList>
    </citation>
    <scope>NUCLEOTIDE SEQUENCE [LARGE SCALE GENOMIC DNA]</scope>
    <source>
        <strain evidence="1">SURF_26</strain>
    </source>
</reference>
<evidence type="ECO:0000313" key="2">
    <source>
        <dbReference type="Proteomes" id="UP000266426"/>
    </source>
</evidence>
<dbReference type="EMBL" id="QZJZ01000064">
    <property type="protein sequence ID" value="RJP58585.1"/>
    <property type="molecule type" value="Genomic_DNA"/>
</dbReference>
<organism evidence="1 2">
    <name type="scientific">Candidatus Auribacter fodinae</name>
    <dbReference type="NCBI Taxonomy" id="2093366"/>
    <lineage>
        <taxon>Bacteria</taxon>
        <taxon>Pseudomonadati</taxon>
        <taxon>Candidatus Auribacterota</taxon>
        <taxon>Candidatus Auribacteria</taxon>
        <taxon>Candidatus Auribacterales</taxon>
        <taxon>Candidatus Auribacteraceae</taxon>
        <taxon>Candidatus Auribacter</taxon>
    </lineage>
</organism>
<proteinExistence type="predicted"/>
<sequence>MTSVFKQCPYCKHCWSDRDEFLSDPTVKITGYQVHYHNILEGLYTFLHTADDCKASLSLPVWLFVDMHDGTLHDFLLAGTSKCEGKCKRVEDIRMCSQKCSCSYARNIIQKILKYNVKTP</sequence>
<accession>A0A3A4QXG3</accession>
<dbReference type="Proteomes" id="UP000266426">
    <property type="component" value="Unassembled WGS sequence"/>
</dbReference>
<evidence type="ECO:0000313" key="1">
    <source>
        <dbReference type="EMBL" id="RJP58585.1"/>
    </source>
</evidence>
<name>A0A3A4QXG3_9BACT</name>